<dbReference type="Gene3D" id="1.10.1200.10">
    <property type="entry name" value="ACP-like"/>
    <property type="match status" value="1"/>
</dbReference>
<protein>
    <submittedName>
        <fullName evidence="2">Acyl carrier protein</fullName>
    </submittedName>
</protein>
<dbReference type="eggNOG" id="COG0236">
    <property type="taxonomic scope" value="Bacteria"/>
</dbReference>
<proteinExistence type="predicted"/>
<sequence length="75" mass="8564">MENLIELLKGVRDDIDFRECASLVDDGILDSFDIVEIVNLIGEEYDIKIPAIEIVPENFNSVDAILNMIQRLQEK</sequence>
<evidence type="ECO:0000313" key="2">
    <source>
        <dbReference type="EMBL" id="AGF54661.1"/>
    </source>
</evidence>
<dbReference type="Proteomes" id="UP000011728">
    <property type="component" value="Chromosome"/>
</dbReference>
<dbReference type="InterPro" id="IPR036736">
    <property type="entry name" value="ACP-like_sf"/>
</dbReference>
<gene>
    <name evidence="2" type="ORF">Cspa_c08840</name>
</gene>
<dbReference type="PATRIC" id="fig|931276.5.peg.840"/>
<dbReference type="SUPFAM" id="SSF47336">
    <property type="entry name" value="ACP-like"/>
    <property type="match status" value="1"/>
</dbReference>
<evidence type="ECO:0000259" key="1">
    <source>
        <dbReference type="PROSITE" id="PS50075"/>
    </source>
</evidence>
<dbReference type="RefSeq" id="WP_015390987.1">
    <property type="nucleotide sequence ID" value="NC_020291.1"/>
</dbReference>
<accession>M1MIG8</accession>
<dbReference type="InterPro" id="IPR009081">
    <property type="entry name" value="PP-bd_ACP"/>
</dbReference>
<reference evidence="2 3" key="1">
    <citation type="submission" date="2013-02" db="EMBL/GenBank/DDBJ databases">
        <title>Genome sequence of Clostridium saccharoperbutylacetonicum N1-4(HMT).</title>
        <authorList>
            <person name="Poehlein A."/>
            <person name="Daniel R."/>
        </authorList>
    </citation>
    <scope>NUCLEOTIDE SEQUENCE [LARGE SCALE GENOMIC DNA]</scope>
    <source>
        <strain evidence="3">N1-4(HMT)</strain>
    </source>
</reference>
<feature type="domain" description="Carrier" evidence="1">
    <location>
        <begin position="1"/>
        <end position="73"/>
    </location>
</feature>
<dbReference type="KEGG" id="csr:Cspa_c08840"/>
<dbReference type="EMBL" id="CP004121">
    <property type="protein sequence ID" value="AGF54661.1"/>
    <property type="molecule type" value="Genomic_DNA"/>
</dbReference>
<name>M1MIG8_9CLOT</name>
<dbReference type="AlphaFoldDB" id="M1MIG8"/>
<evidence type="ECO:0000313" key="3">
    <source>
        <dbReference type="Proteomes" id="UP000011728"/>
    </source>
</evidence>
<dbReference type="HOGENOM" id="CLU_108696_19_1_9"/>
<dbReference type="OrthoDB" id="9812291at2"/>
<dbReference type="STRING" id="36745.CLSAP_09220"/>
<organism evidence="2 3">
    <name type="scientific">Clostridium saccharoperbutylacetonicum N1-4(HMT)</name>
    <dbReference type="NCBI Taxonomy" id="931276"/>
    <lineage>
        <taxon>Bacteria</taxon>
        <taxon>Bacillati</taxon>
        <taxon>Bacillota</taxon>
        <taxon>Clostridia</taxon>
        <taxon>Eubacteriales</taxon>
        <taxon>Clostridiaceae</taxon>
        <taxon>Clostridium</taxon>
    </lineage>
</organism>
<keyword evidence="3" id="KW-1185">Reference proteome</keyword>
<dbReference type="PROSITE" id="PS50075">
    <property type="entry name" value="CARRIER"/>
    <property type="match status" value="1"/>
</dbReference>